<dbReference type="AlphaFoldDB" id="A0A0E9UDW5"/>
<sequence>MFRHNDSVADSFLCTGTEHEQALTCSCTSC</sequence>
<dbReference type="EMBL" id="GBXM01044523">
    <property type="protein sequence ID" value="JAH64054.1"/>
    <property type="molecule type" value="Transcribed_RNA"/>
</dbReference>
<organism evidence="1">
    <name type="scientific">Anguilla anguilla</name>
    <name type="common">European freshwater eel</name>
    <name type="synonym">Muraena anguilla</name>
    <dbReference type="NCBI Taxonomy" id="7936"/>
    <lineage>
        <taxon>Eukaryota</taxon>
        <taxon>Metazoa</taxon>
        <taxon>Chordata</taxon>
        <taxon>Craniata</taxon>
        <taxon>Vertebrata</taxon>
        <taxon>Euteleostomi</taxon>
        <taxon>Actinopterygii</taxon>
        <taxon>Neopterygii</taxon>
        <taxon>Teleostei</taxon>
        <taxon>Anguilliformes</taxon>
        <taxon>Anguillidae</taxon>
        <taxon>Anguilla</taxon>
    </lineage>
</organism>
<protein>
    <submittedName>
        <fullName evidence="1">Uncharacterized protein</fullName>
    </submittedName>
</protein>
<evidence type="ECO:0000313" key="1">
    <source>
        <dbReference type="EMBL" id="JAH64054.1"/>
    </source>
</evidence>
<proteinExistence type="predicted"/>
<reference evidence="1" key="2">
    <citation type="journal article" date="2015" name="Fish Shellfish Immunol.">
        <title>Early steps in the European eel (Anguilla anguilla)-Vibrio vulnificus interaction in the gills: Role of the RtxA13 toxin.</title>
        <authorList>
            <person name="Callol A."/>
            <person name="Pajuelo D."/>
            <person name="Ebbesson L."/>
            <person name="Teles M."/>
            <person name="MacKenzie S."/>
            <person name="Amaro C."/>
        </authorList>
    </citation>
    <scope>NUCLEOTIDE SEQUENCE</scope>
</reference>
<name>A0A0E9UDW5_ANGAN</name>
<accession>A0A0E9UDW5</accession>
<reference evidence="1" key="1">
    <citation type="submission" date="2014-11" db="EMBL/GenBank/DDBJ databases">
        <authorList>
            <person name="Amaro Gonzalez C."/>
        </authorList>
    </citation>
    <scope>NUCLEOTIDE SEQUENCE</scope>
</reference>